<dbReference type="InterPro" id="IPR018251">
    <property type="entry name" value="Crust_neurhormone_CS"/>
</dbReference>
<evidence type="ECO:0000256" key="2">
    <source>
        <dbReference type="ARBA" id="ARBA00005447"/>
    </source>
</evidence>
<feature type="disulfide bond" evidence="7">
    <location>
        <begin position="35"/>
        <end position="72"/>
    </location>
</feature>
<dbReference type="PRINTS" id="PR00549">
    <property type="entry name" value="HYPRGLYCEMC2"/>
</dbReference>
<dbReference type="InterPro" id="IPR035957">
    <property type="entry name" value="Crust_neurohorm_sf"/>
</dbReference>
<protein>
    <submittedName>
        <fullName evidence="9">Neuropeptide Pem-SGP-C1</fullName>
    </submittedName>
</protein>
<feature type="disulfide bond" evidence="7">
    <location>
        <begin position="52"/>
        <end position="68"/>
    </location>
</feature>
<comment type="similarity">
    <text evidence="2">Belongs to the arthropod CHH/MIH/GIH/VIH hormone family.</text>
</comment>
<dbReference type="InterPro" id="IPR001262">
    <property type="entry name" value="Hyperglycemic2"/>
</dbReference>
<evidence type="ECO:0000256" key="3">
    <source>
        <dbReference type="ARBA" id="ARBA00022525"/>
    </source>
</evidence>
<evidence type="ECO:0000256" key="1">
    <source>
        <dbReference type="ARBA" id="ARBA00004613"/>
    </source>
</evidence>
<evidence type="ECO:0000256" key="6">
    <source>
        <dbReference type="ARBA" id="ARBA00023320"/>
    </source>
</evidence>
<sequence precursor="true">MYRLAMRTWLAIMIVLFGTSLLFDITSASLTDGTCRGRMGNREIYKKVDRVCEDCANIFRLPGLEGLCRDRCFYNEWFLLCLKAANREDEIENFRVWVSILNA</sequence>
<gene>
    <name evidence="9" type="primary">Pem-SGP-C1</name>
</gene>
<evidence type="ECO:0000256" key="4">
    <source>
        <dbReference type="ARBA" id="ARBA00022702"/>
    </source>
</evidence>
<name>Q95P14_PENMO</name>
<dbReference type="PROSITE" id="PS01250">
    <property type="entry name" value="CHH_MIH_GIH"/>
    <property type="match status" value="1"/>
</dbReference>
<keyword evidence="5 7" id="KW-1015">Disulfide bond</keyword>
<evidence type="ECO:0000256" key="7">
    <source>
        <dbReference type="PIRSR" id="PIRSR631098-51"/>
    </source>
</evidence>
<dbReference type="GO" id="GO:0007218">
    <property type="term" value="P:neuropeptide signaling pathway"/>
    <property type="evidence" value="ECO:0007669"/>
    <property type="project" value="UniProtKB-KW"/>
</dbReference>
<dbReference type="PANTHER" id="PTHR35981">
    <property type="entry name" value="ION TRANSPORT PEPTIDE, ISOFORM C"/>
    <property type="match status" value="1"/>
</dbReference>
<proteinExistence type="inferred from homology"/>
<dbReference type="GO" id="GO:0007623">
    <property type="term" value="P:circadian rhythm"/>
    <property type="evidence" value="ECO:0007669"/>
    <property type="project" value="TreeGrafter"/>
</dbReference>
<dbReference type="GO" id="GO:0005184">
    <property type="term" value="F:neuropeptide hormone activity"/>
    <property type="evidence" value="ECO:0007669"/>
    <property type="project" value="InterPro"/>
</dbReference>
<feature type="chain" id="PRO_5004321026" evidence="8">
    <location>
        <begin position="29"/>
        <end position="103"/>
    </location>
</feature>
<evidence type="ECO:0000313" key="9">
    <source>
        <dbReference type="EMBL" id="BAB70610.1"/>
    </source>
</evidence>
<dbReference type="GO" id="GO:0005576">
    <property type="term" value="C:extracellular region"/>
    <property type="evidence" value="ECO:0007669"/>
    <property type="project" value="UniProtKB-SubCell"/>
</dbReference>
<dbReference type="AlphaFoldDB" id="Q95P14"/>
<reference evidence="9" key="1">
    <citation type="journal article" date="2002" name="J. Mar. Biotechnol.">
        <title>Identification of Two Distinct Molt-Inhibiting Hormone-Related Peptides from the Giant Tiger Prawn Penaeus monodon.</title>
        <authorList>
            <person name="Krungkasem C."/>
            <person name="Ohira T."/>
            <person name="Yang W.-J."/>
            <person name="Abdulah R."/>
            <person name="Nagasawa H."/>
            <person name="Aida K."/>
        </authorList>
    </citation>
    <scope>NUCLEOTIDE SEQUENCE</scope>
    <source>
        <tissue evidence="9">Abdominal muscle</tissue>
    </source>
</reference>
<dbReference type="PANTHER" id="PTHR35981:SF2">
    <property type="entry name" value="ION TRANSPORT PEPTIDE, ISOFORM C"/>
    <property type="match status" value="1"/>
</dbReference>
<dbReference type="SUPFAM" id="SSF81778">
    <property type="entry name" value="Crustacean CHH/MIH/GIH neurohormone"/>
    <property type="match status" value="1"/>
</dbReference>
<accession>Q95P14</accession>
<dbReference type="PRINTS" id="PR00550">
    <property type="entry name" value="HYPRGLYCEMIC"/>
</dbReference>
<dbReference type="EMBL" id="AB054988">
    <property type="protein sequence ID" value="BAB70610.1"/>
    <property type="molecule type" value="Genomic_DNA"/>
</dbReference>
<evidence type="ECO:0000256" key="8">
    <source>
        <dbReference type="SAM" id="SignalP"/>
    </source>
</evidence>
<dbReference type="OrthoDB" id="6365952at2759"/>
<keyword evidence="6 9" id="KW-0527">Neuropeptide</keyword>
<dbReference type="Pfam" id="PF01147">
    <property type="entry name" value="Crust_neurohorm"/>
    <property type="match status" value="1"/>
</dbReference>
<keyword evidence="8" id="KW-0732">Signal</keyword>
<feature type="signal peptide" evidence="8">
    <location>
        <begin position="1"/>
        <end position="28"/>
    </location>
</feature>
<keyword evidence="3" id="KW-0964">Secreted</keyword>
<comment type="subcellular location">
    <subcellularLocation>
        <location evidence="1">Secreted</location>
    </subcellularLocation>
</comment>
<evidence type="ECO:0000256" key="5">
    <source>
        <dbReference type="ARBA" id="ARBA00023157"/>
    </source>
</evidence>
<keyword evidence="4" id="KW-0372">Hormone</keyword>
<dbReference type="InterPro" id="IPR031098">
    <property type="entry name" value="Crust_neurohorm"/>
</dbReference>
<feature type="disulfide bond" evidence="7">
    <location>
        <begin position="55"/>
        <end position="81"/>
    </location>
</feature>
<organism evidence="9">
    <name type="scientific">Penaeus monodon</name>
    <name type="common">Giant tiger prawn</name>
    <dbReference type="NCBI Taxonomy" id="6687"/>
    <lineage>
        <taxon>Eukaryota</taxon>
        <taxon>Metazoa</taxon>
        <taxon>Ecdysozoa</taxon>
        <taxon>Arthropoda</taxon>
        <taxon>Crustacea</taxon>
        <taxon>Multicrustacea</taxon>
        <taxon>Malacostraca</taxon>
        <taxon>Eumalacostraca</taxon>
        <taxon>Eucarida</taxon>
        <taxon>Decapoda</taxon>
        <taxon>Dendrobranchiata</taxon>
        <taxon>Penaeoidea</taxon>
        <taxon>Penaeidae</taxon>
        <taxon>Penaeus</taxon>
    </lineage>
</organism>
<dbReference type="Gene3D" id="1.10.2010.10">
    <property type="entry name" value="Crustacean CHH/MIH/GIH neurohormone"/>
    <property type="match status" value="1"/>
</dbReference>
<dbReference type="InterPro" id="IPR001166">
    <property type="entry name" value="Hyperglycemic"/>
</dbReference>